<sequence>MEKVPTSGHRECNTGLNSNNNQTSGCYFQTLEQSSDGKAYKVTKTCGQCISEIFDFNDYIANTICCDTDLCLGSPIASTTPGSLHAGSSLRSSVQTTYQPTQTSSDTTYQPSGGSMRVSGIRLFHNPTVKNNSTLALVDSMNMLRSHKAAN</sequence>
<dbReference type="AlphaFoldDB" id="A0A419PPA2"/>
<dbReference type="InParanoid" id="A0A419PPA2"/>
<organism evidence="2 3">
    <name type="scientific">Clonorchis sinensis</name>
    <name type="common">Chinese liver fluke</name>
    <dbReference type="NCBI Taxonomy" id="79923"/>
    <lineage>
        <taxon>Eukaryota</taxon>
        <taxon>Metazoa</taxon>
        <taxon>Spiralia</taxon>
        <taxon>Lophotrochozoa</taxon>
        <taxon>Platyhelminthes</taxon>
        <taxon>Trematoda</taxon>
        <taxon>Digenea</taxon>
        <taxon>Opisthorchiida</taxon>
        <taxon>Opisthorchiata</taxon>
        <taxon>Opisthorchiidae</taxon>
        <taxon>Clonorchis</taxon>
    </lineage>
</organism>
<dbReference type="EMBL" id="NIRI02000077">
    <property type="protein sequence ID" value="KAG5441602.1"/>
    <property type="molecule type" value="Genomic_DNA"/>
</dbReference>
<name>A0A419PPA2_CLOSI</name>
<evidence type="ECO:0000313" key="3">
    <source>
        <dbReference type="Proteomes" id="UP000286415"/>
    </source>
</evidence>
<reference evidence="2 3" key="1">
    <citation type="journal article" date="2018" name="Biotechnol. Adv.">
        <title>Improved genomic resources and new bioinformatic workflow for the carcinogenic parasite Clonorchis sinensis: Biotechnological implications.</title>
        <authorList>
            <person name="Wang D."/>
            <person name="Korhonen P.K."/>
            <person name="Gasser R.B."/>
            <person name="Young N.D."/>
        </authorList>
    </citation>
    <scope>NUCLEOTIDE SEQUENCE [LARGE SCALE GENOMIC DNA]</scope>
    <source>
        <strain evidence="2">Cs-k2</strain>
    </source>
</reference>
<proteinExistence type="predicted"/>
<gene>
    <name evidence="2" type="ORF">CSKR_113946</name>
</gene>
<dbReference type="Proteomes" id="UP000286415">
    <property type="component" value="Unassembled WGS sequence"/>
</dbReference>
<feature type="non-terminal residue" evidence="2">
    <location>
        <position position="151"/>
    </location>
</feature>
<feature type="compositionally biased region" description="Polar residues" evidence="1">
    <location>
        <begin position="89"/>
        <end position="113"/>
    </location>
</feature>
<feature type="region of interest" description="Disordered" evidence="1">
    <location>
        <begin position="82"/>
        <end position="113"/>
    </location>
</feature>
<comment type="caution">
    <text evidence="2">The sequence shown here is derived from an EMBL/GenBank/DDBJ whole genome shotgun (WGS) entry which is preliminary data.</text>
</comment>
<reference evidence="2 3" key="2">
    <citation type="journal article" date="2021" name="Genomics">
        <title>High-quality reference genome for Clonorchis sinensis.</title>
        <authorList>
            <person name="Young N.D."/>
            <person name="Stroehlein A.J."/>
            <person name="Kinkar L."/>
            <person name="Wang T."/>
            <person name="Sohn W.M."/>
            <person name="Chang B.C.H."/>
            <person name="Kaur P."/>
            <person name="Weisz D."/>
            <person name="Dudchenko O."/>
            <person name="Aiden E.L."/>
            <person name="Korhonen P.K."/>
            <person name="Gasser R.B."/>
        </authorList>
    </citation>
    <scope>NUCLEOTIDE SEQUENCE [LARGE SCALE GENOMIC DNA]</scope>
    <source>
        <strain evidence="2">Cs-k2</strain>
    </source>
</reference>
<evidence type="ECO:0000313" key="2">
    <source>
        <dbReference type="EMBL" id="KAG5441602.1"/>
    </source>
</evidence>
<keyword evidence="3" id="KW-1185">Reference proteome</keyword>
<protein>
    <submittedName>
        <fullName evidence="2">Uncharacterized protein</fullName>
    </submittedName>
</protein>
<evidence type="ECO:0000256" key="1">
    <source>
        <dbReference type="SAM" id="MobiDB-lite"/>
    </source>
</evidence>
<accession>A0A419PPA2</accession>